<accession>A0A4R9JQP4</accession>
<comment type="caution">
    <text evidence="1">The sequence shown here is derived from an EMBL/GenBank/DDBJ whole genome shotgun (WGS) entry which is preliminary data.</text>
</comment>
<organism evidence="1 2">
    <name type="scientific">Leptospira kemamanensis</name>
    <dbReference type="NCBI Taxonomy" id="2484942"/>
    <lineage>
        <taxon>Bacteria</taxon>
        <taxon>Pseudomonadati</taxon>
        <taxon>Spirochaetota</taxon>
        <taxon>Spirochaetia</taxon>
        <taxon>Leptospirales</taxon>
        <taxon>Leptospiraceae</taxon>
        <taxon>Leptospira</taxon>
    </lineage>
</organism>
<dbReference type="Proteomes" id="UP000297609">
    <property type="component" value="Unassembled WGS sequence"/>
</dbReference>
<evidence type="ECO:0000313" key="2">
    <source>
        <dbReference type="Proteomes" id="UP000297609"/>
    </source>
</evidence>
<keyword evidence="2" id="KW-1185">Reference proteome</keyword>
<dbReference type="EMBL" id="RQGG01000018">
    <property type="protein sequence ID" value="TGL54462.1"/>
    <property type="molecule type" value="Genomic_DNA"/>
</dbReference>
<evidence type="ECO:0000313" key="1">
    <source>
        <dbReference type="EMBL" id="TGL54462.1"/>
    </source>
</evidence>
<protein>
    <submittedName>
        <fullName evidence="1">Uncharacterized protein</fullName>
    </submittedName>
</protein>
<dbReference type="AlphaFoldDB" id="A0A4R9JQP4"/>
<dbReference type="RefSeq" id="WP_135618851.1">
    <property type="nucleotide sequence ID" value="NZ_RQGG01000018.1"/>
</dbReference>
<reference evidence="1" key="1">
    <citation type="journal article" date="2019" name="PLoS Negl. Trop. Dis.">
        <title>Revisiting the worldwide diversity of Leptospira species in the environment.</title>
        <authorList>
            <person name="Vincent A.T."/>
            <person name="Schiettekatte O."/>
            <person name="Bourhy P."/>
            <person name="Veyrier F.J."/>
            <person name="Picardeau M."/>
        </authorList>
    </citation>
    <scope>NUCLEOTIDE SEQUENCE [LARGE SCALE GENOMIC DNA]</scope>
    <source>
        <strain evidence="1">201702454</strain>
    </source>
</reference>
<name>A0A4R9JQP4_9LEPT</name>
<proteinExistence type="predicted"/>
<sequence length="486" mass="52867">MLIISIVNIFLCKPLSLNNPADPNSKSYFENAVVLCALGVYDACKSCKPAPGPWDSFVGTATSGTTLGFGIKVDRNYNSYSIGQSQFNFPGGGVGFTGTPGSDINFFITKKNATGGMEWFNYIGKRSDARFDVLLREDDGVYFFLATDTSLPLTLHPFAGTVGTTGNAVVGKLNFNGEFLWTTYINDSVLGSNTRLGSVIDSLDGSGLYLFGYTTTSLTNNGTLLGTYSGEDWFIRKLSYEGTTLWTKVMNVPGDVTYYNPIKITEIPNGSGFYLSTSVSTSAADLSVLYPNGKNVKPANSTKVVVKLDQNFDYQWYRYVGSGANTTDLLFISDLAYSDSSFTLGSTYGDAVFSQGLNHPNPLTGDATQFFLLDGSGNENYSSFIYKITEYLTHGTARLLDQSTDRFILSGSRSASGVLSGYISEVNRSDFLEISRYYTKGNTITSFQRHCDGSYTAIGFSSVDIENAIIPKGSTTFNSFVTRFKP</sequence>
<dbReference type="OrthoDB" id="329459at2"/>
<gene>
    <name evidence="1" type="ORF">EHQ59_07450</name>
</gene>